<gene>
    <name evidence="1" type="ORF">JIN84_16785</name>
</gene>
<dbReference type="Proteomes" id="UP000600139">
    <property type="component" value="Unassembled WGS sequence"/>
</dbReference>
<evidence type="ECO:0000313" key="1">
    <source>
        <dbReference type="EMBL" id="MBK1817279.1"/>
    </source>
</evidence>
<evidence type="ECO:0000313" key="2">
    <source>
        <dbReference type="Proteomes" id="UP000600139"/>
    </source>
</evidence>
<comment type="caution">
    <text evidence="1">The sequence shown here is derived from an EMBL/GenBank/DDBJ whole genome shotgun (WGS) entry which is preliminary data.</text>
</comment>
<dbReference type="AlphaFoldDB" id="A0A934R911"/>
<dbReference type="RefSeq" id="WP_200352224.1">
    <property type="nucleotide sequence ID" value="NZ_BAABHZ010000001.1"/>
</dbReference>
<organism evidence="1 2">
    <name type="scientific">Luteolibacter yonseiensis</name>
    <dbReference type="NCBI Taxonomy" id="1144680"/>
    <lineage>
        <taxon>Bacteria</taxon>
        <taxon>Pseudomonadati</taxon>
        <taxon>Verrucomicrobiota</taxon>
        <taxon>Verrucomicrobiia</taxon>
        <taxon>Verrucomicrobiales</taxon>
        <taxon>Verrucomicrobiaceae</taxon>
        <taxon>Luteolibacter</taxon>
    </lineage>
</organism>
<protein>
    <submittedName>
        <fullName evidence="1">Uncharacterized protein</fullName>
    </submittedName>
</protein>
<reference evidence="1" key="1">
    <citation type="submission" date="2021-01" db="EMBL/GenBank/DDBJ databases">
        <title>Modified the classification status of verrucomicrobia.</title>
        <authorList>
            <person name="Feng X."/>
        </authorList>
    </citation>
    <scope>NUCLEOTIDE SEQUENCE</scope>
    <source>
        <strain evidence="1">JCM 18052</strain>
    </source>
</reference>
<sequence length="127" mass="14319">MNITEHHTNYPDTSMVPSELSFTDAWDGEAVSDIIRAKCDHGETPAFLFLGRKEADLLKAHLAEAFGEDSVTTLHGTYYMGLDVVTIDCESFLSTGGRKAIRTLQDPMARRPAWRDKEVDALWQFRI</sequence>
<proteinExistence type="predicted"/>
<accession>A0A934R911</accession>
<keyword evidence="2" id="KW-1185">Reference proteome</keyword>
<dbReference type="EMBL" id="JAENIK010000012">
    <property type="protein sequence ID" value="MBK1817279.1"/>
    <property type="molecule type" value="Genomic_DNA"/>
</dbReference>
<name>A0A934R911_9BACT</name>